<name>A0AA37H786_9HYPH</name>
<reference evidence="1" key="1">
    <citation type="journal article" date="2016" name="Front. Microbiol.">
        <title>Genome Sequence of the Piezophilic, Mesophilic Sulfate-Reducing Bacterium Desulfovibrio indicus J2T.</title>
        <authorList>
            <person name="Cao J."/>
            <person name="Maignien L."/>
            <person name="Shao Z."/>
            <person name="Alain K."/>
            <person name="Jebbar M."/>
        </authorList>
    </citation>
    <scope>NUCLEOTIDE SEQUENCE</scope>
    <source>
        <strain evidence="1">JCM 32048</strain>
    </source>
</reference>
<proteinExistence type="predicted"/>
<dbReference type="AlphaFoldDB" id="A0AA37H786"/>
<accession>A0AA37H786</accession>
<reference evidence="1" key="2">
    <citation type="submission" date="2021-08" db="EMBL/GenBank/DDBJ databases">
        <authorList>
            <person name="Tani A."/>
            <person name="Ola A."/>
            <person name="Ogura Y."/>
            <person name="Katsura K."/>
            <person name="Hayashi T."/>
        </authorList>
    </citation>
    <scope>NUCLEOTIDE SEQUENCE</scope>
    <source>
        <strain evidence="1">JCM 32048</strain>
    </source>
</reference>
<dbReference type="Proteomes" id="UP001055286">
    <property type="component" value="Unassembled WGS sequence"/>
</dbReference>
<evidence type="ECO:0000313" key="1">
    <source>
        <dbReference type="EMBL" id="GJD60229.1"/>
    </source>
</evidence>
<keyword evidence="2" id="KW-1185">Reference proteome</keyword>
<gene>
    <name evidence="1" type="ORF">MPEAHAMD_0365</name>
</gene>
<protein>
    <submittedName>
        <fullName evidence="1">Uncharacterized protein</fullName>
    </submittedName>
</protein>
<dbReference type="EMBL" id="BPQJ01000001">
    <property type="protein sequence ID" value="GJD60229.1"/>
    <property type="molecule type" value="Genomic_DNA"/>
</dbReference>
<dbReference type="RefSeq" id="WP_238189279.1">
    <property type="nucleotide sequence ID" value="NZ_BPQJ01000001.1"/>
</dbReference>
<evidence type="ECO:0000313" key="2">
    <source>
        <dbReference type="Proteomes" id="UP001055286"/>
    </source>
</evidence>
<comment type="caution">
    <text evidence="1">The sequence shown here is derived from an EMBL/GenBank/DDBJ whole genome shotgun (WGS) entry which is preliminary data.</text>
</comment>
<organism evidence="1 2">
    <name type="scientific">Methylobacterium frigidaeris</name>
    <dbReference type="NCBI Taxonomy" id="2038277"/>
    <lineage>
        <taxon>Bacteria</taxon>
        <taxon>Pseudomonadati</taxon>
        <taxon>Pseudomonadota</taxon>
        <taxon>Alphaproteobacteria</taxon>
        <taxon>Hyphomicrobiales</taxon>
        <taxon>Methylobacteriaceae</taxon>
        <taxon>Methylobacterium</taxon>
    </lineage>
</organism>
<sequence>MTLADALRDHDLGALGRDLQTAALHQDRCRRHAERLEGLHDLPVTHQARANIDVTVSALAGADRLVMAVSRFLADERTGQPPSDDAPPLFVQIGGRRLDLRRVANLMERHPCLVEAVEAVEAGGRVTVEQPVRPRGAPEVRLSRARALTAAVHRAIGPAATAGRTA</sequence>